<dbReference type="RefSeq" id="WP_107987615.1">
    <property type="nucleotide sequence ID" value="NZ_QAYG01000001.1"/>
</dbReference>
<dbReference type="OrthoDB" id="513580at2"/>
<gene>
    <name evidence="1" type="ORF">C8N35_10118</name>
</gene>
<proteinExistence type="predicted"/>
<dbReference type="AlphaFoldDB" id="A0A2T5VE38"/>
<protein>
    <submittedName>
        <fullName evidence="1">Uncharacterized protein</fullName>
    </submittedName>
</protein>
<reference evidence="1 2" key="1">
    <citation type="submission" date="2018-04" db="EMBL/GenBank/DDBJ databases">
        <title>Genomic Encyclopedia of Archaeal and Bacterial Type Strains, Phase II (KMG-II): from individual species to whole genera.</title>
        <authorList>
            <person name="Goeker M."/>
        </authorList>
    </citation>
    <scope>NUCLEOTIDE SEQUENCE [LARGE SCALE GENOMIC DNA]</scope>
    <source>
        <strain evidence="1 2">DSM 23382</strain>
    </source>
</reference>
<name>A0A2T5VE38_9HYPH</name>
<evidence type="ECO:0000313" key="2">
    <source>
        <dbReference type="Proteomes" id="UP000244081"/>
    </source>
</evidence>
<accession>A0A2T5VE38</accession>
<organism evidence="1 2">
    <name type="scientific">Breoghania corrubedonensis</name>
    <dbReference type="NCBI Taxonomy" id="665038"/>
    <lineage>
        <taxon>Bacteria</taxon>
        <taxon>Pseudomonadati</taxon>
        <taxon>Pseudomonadota</taxon>
        <taxon>Alphaproteobacteria</taxon>
        <taxon>Hyphomicrobiales</taxon>
        <taxon>Stappiaceae</taxon>
        <taxon>Breoghania</taxon>
    </lineage>
</organism>
<evidence type="ECO:0000313" key="1">
    <source>
        <dbReference type="EMBL" id="PTW61986.1"/>
    </source>
</evidence>
<dbReference type="EMBL" id="QAYG01000001">
    <property type="protein sequence ID" value="PTW61986.1"/>
    <property type="molecule type" value="Genomic_DNA"/>
</dbReference>
<sequence length="110" mass="12213">MLAGVTRKNRHQITADVNDAVMGVGGWIKSHTLFSNIATTFHFALPSDRMSMLRERMVEAGVRLDEESNAKHDAMPKEPVSRSDGMAASLNLTFIHTEPDLRRDVPRVPG</sequence>
<comment type="caution">
    <text evidence="1">The sequence shown here is derived from an EMBL/GenBank/DDBJ whole genome shotgun (WGS) entry which is preliminary data.</text>
</comment>
<keyword evidence="2" id="KW-1185">Reference proteome</keyword>
<dbReference type="Proteomes" id="UP000244081">
    <property type="component" value="Unassembled WGS sequence"/>
</dbReference>